<accession>A0A1H9MYM6</accession>
<dbReference type="SUPFAM" id="SSF55729">
    <property type="entry name" value="Acyl-CoA N-acyltransferases (Nat)"/>
    <property type="match status" value="1"/>
</dbReference>
<gene>
    <name evidence="3" type="ORF">SAMN05216446_0030</name>
    <name evidence="2" type="ORF">SAMN05216447_10130</name>
</gene>
<protein>
    <submittedName>
        <fullName evidence="3">Acetyltransferase (GNAT) family protein</fullName>
    </submittedName>
</protein>
<evidence type="ECO:0000313" key="4">
    <source>
        <dbReference type="Proteomes" id="UP000199128"/>
    </source>
</evidence>
<dbReference type="Proteomes" id="UP000199128">
    <property type="component" value="Unassembled WGS sequence"/>
</dbReference>
<dbReference type="EMBL" id="FNWT01000001">
    <property type="protein sequence ID" value="SEH36274.1"/>
    <property type="molecule type" value="Genomic_DNA"/>
</dbReference>
<evidence type="ECO:0000313" key="5">
    <source>
        <dbReference type="Proteomes" id="UP000199135"/>
    </source>
</evidence>
<feature type="domain" description="N-acetyltransferase" evidence="1">
    <location>
        <begin position="5"/>
        <end position="153"/>
    </location>
</feature>
<dbReference type="EMBL" id="FOGP01000001">
    <property type="protein sequence ID" value="SER28579.1"/>
    <property type="molecule type" value="Genomic_DNA"/>
</dbReference>
<sequence>MLRQKRLRLVSRSFRDVYRLLRASFPATEMLPFWRLRLNTIRSSVLLLAFYEDETFVGFVYLVNCDDGMYMPYLAVSDTCRSQGFGRKMMTQVKMIACEKPVVAIVEEPDEDARNSEQRRRRNAFFRRNGMRDTGIRTIEPDGLHCVISTDPDLAPDRVRRLILLLSGGLYRPTFACQDSDWTLHPEEMHASGRR</sequence>
<evidence type="ECO:0000259" key="1">
    <source>
        <dbReference type="PROSITE" id="PS51186"/>
    </source>
</evidence>
<name>A0A1H9MYM6_9ACTN</name>
<dbReference type="CDD" id="cd04301">
    <property type="entry name" value="NAT_SF"/>
    <property type="match status" value="1"/>
</dbReference>
<dbReference type="InterPro" id="IPR016181">
    <property type="entry name" value="Acyl_CoA_acyltransferase"/>
</dbReference>
<dbReference type="RefSeq" id="WP_078686274.1">
    <property type="nucleotide sequence ID" value="NZ_FNWT01000001.1"/>
</dbReference>
<dbReference type="AlphaFoldDB" id="A0A1H9MYM6"/>
<evidence type="ECO:0000313" key="2">
    <source>
        <dbReference type="EMBL" id="SEH36274.1"/>
    </source>
</evidence>
<dbReference type="InterPro" id="IPR000182">
    <property type="entry name" value="GNAT_dom"/>
</dbReference>
<keyword evidence="5" id="KW-1185">Reference proteome</keyword>
<dbReference type="Pfam" id="PF00583">
    <property type="entry name" value="Acetyltransf_1"/>
    <property type="match status" value="1"/>
</dbReference>
<proteinExistence type="predicted"/>
<keyword evidence="3" id="KW-0808">Transferase</keyword>
<dbReference type="GO" id="GO:0016747">
    <property type="term" value="F:acyltransferase activity, transferring groups other than amino-acyl groups"/>
    <property type="evidence" value="ECO:0007669"/>
    <property type="project" value="InterPro"/>
</dbReference>
<reference evidence="4 5" key="1">
    <citation type="submission" date="2016-10" db="EMBL/GenBank/DDBJ databases">
        <authorList>
            <person name="Varghese N."/>
            <person name="Submissions S."/>
        </authorList>
    </citation>
    <scope>NUCLEOTIDE SEQUENCE [LARGE SCALE GENOMIC DNA]</scope>
    <source>
        <strain evidence="4">KHGC19</strain>
        <strain evidence="2 5">WCP15</strain>
    </source>
</reference>
<dbReference type="PROSITE" id="PS51186">
    <property type="entry name" value="GNAT"/>
    <property type="match status" value="1"/>
</dbReference>
<reference evidence="3" key="2">
    <citation type="submission" date="2016-10" db="EMBL/GenBank/DDBJ databases">
        <authorList>
            <person name="de Groot N.N."/>
        </authorList>
    </citation>
    <scope>NUCLEOTIDE SEQUENCE [LARGE SCALE GENOMIC DNA]</scope>
    <source>
        <strain evidence="3">KHGC19</strain>
    </source>
</reference>
<dbReference type="Gene3D" id="3.40.630.30">
    <property type="match status" value="1"/>
</dbReference>
<dbReference type="Proteomes" id="UP000199135">
    <property type="component" value="Unassembled WGS sequence"/>
</dbReference>
<evidence type="ECO:0000313" key="3">
    <source>
        <dbReference type="EMBL" id="SER28579.1"/>
    </source>
</evidence>
<organism evidence="3 4">
    <name type="scientific">Parafannyhessea umbonata</name>
    <dbReference type="NCBI Taxonomy" id="604330"/>
    <lineage>
        <taxon>Bacteria</taxon>
        <taxon>Bacillati</taxon>
        <taxon>Actinomycetota</taxon>
        <taxon>Coriobacteriia</taxon>
        <taxon>Coriobacteriales</taxon>
        <taxon>Atopobiaceae</taxon>
        <taxon>Parafannyhessea</taxon>
    </lineage>
</organism>